<dbReference type="Proteomes" id="UP000234902">
    <property type="component" value="Unassembled WGS sequence"/>
</dbReference>
<comment type="caution">
    <text evidence="1">The sequence shown here is derived from an EMBL/GenBank/DDBJ whole genome shotgun (WGS) entry which is preliminary data.</text>
</comment>
<protein>
    <submittedName>
        <fullName evidence="1">Uncharacterized protein</fullName>
    </submittedName>
</protein>
<proteinExistence type="predicted"/>
<dbReference type="EMBL" id="PKID01000001">
    <property type="protein sequence ID" value="PKZ99466.1"/>
    <property type="molecule type" value="Genomic_DNA"/>
</dbReference>
<gene>
    <name evidence="1" type="ORF">CYK19_00915</name>
</gene>
<reference evidence="1 2" key="1">
    <citation type="submission" date="2017-12" db="EMBL/GenBank/DDBJ databases">
        <title>Phylogenetic diversity of female urinary microbiome.</title>
        <authorList>
            <person name="Thomas-White K."/>
            <person name="Wolfe A.J."/>
        </authorList>
    </citation>
    <scope>NUCLEOTIDE SEQUENCE [LARGE SCALE GENOMIC DNA]</scope>
    <source>
        <strain evidence="1 2">UMB0079</strain>
    </source>
</reference>
<sequence>MASNRLNFFIISPFKCKVLASLSETFLMNQYIFFMAVIKNLNHEKSLQALSNYGRMEAVELEKEIDYEIS</sequence>
<evidence type="ECO:0000313" key="2">
    <source>
        <dbReference type="Proteomes" id="UP000234902"/>
    </source>
</evidence>
<evidence type="ECO:0000313" key="1">
    <source>
        <dbReference type="EMBL" id="PKZ99466.1"/>
    </source>
</evidence>
<name>A0A2I1U0V4_STRMT</name>
<organism evidence="1 2">
    <name type="scientific">Streptococcus mitis</name>
    <dbReference type="NCBI Taxonomy" id="28037"/>
    <lineage>
        <taxon>Bacteria</taxon>
        <taxon>Bacillati</taxon>
        <taxon>Bacillota</taxon>
        <taxon>Bacilli</taxon>
        <taxon>Lactobacillales</taxon>
        <taxon>Streptococcaceae</taxon>
        <taxon>Streptococcus</taxon>
        <taxon>Streptococcus mitis group</taxon>
    </lineage>
</organism>
<dbReference type="AlphaFoldDB" id="A0A2I1U0V4"/>
<accession>A0A2I1U0V4</accession>